<dbReference type="Gene3D" id="1.25.40.10">
    <property type="entry name" value="Tetratricopeptide repeat domain"/>
    <property type="match status" value="1"/>
</dbReference>
<dbReference type="InterPro" id="IPR011990">
    <property type="entry name" value="TPR-like_helical_dom_sf"/>
</dbReference>
<accession>B9SF63</accession>
<dbReference type="InParanoid" id="B9SF63"/>
<dbReference type="SUPFAM" id="SSF52833">
    <property type="entry name" value="Thioredoxin-like"/>
    <property type="match status" value="1"/>
</dbReference>
<gene>
    <name evidence="2" type="ORF">RCOM_1276740</name>
</gene>
<dbReference type="SUPFAM" id="SSF48452">
    <property type="entry name" value="TPR-like"/>
    <property type="match status" value="1"/>
</dbReference>
<keyword evidence="3" id="KW-1185">Reference proteome</keyword>
<reference evidence="3" key="1">
    <citation type="journal article" date="2010" name="Nat. Biotechnol.">
        <title>Draft genome sequence of the oilseed species Ricinus communis.</title>
        <authorList>
            <person name="Chan A.P."/>
            <person name="Crabtree J."/>
            <person name="Zhao Q."/>
            <person name="Lorenzi H."/>
            <person name="Orvis J."/>
            <person name="Puiu D."/>
            <person name="Melake-Berhan A."/>
            <person name="Jones K.M."/>
            <person name="Redman J."/>
            <person name="Chen G."/>
            <person name="Cahoon E.B."/>
            <person name="Gedil M."/>
            <person name="Stanke M."/>
            <person name="Haas B.J."/>
            <person name="Wortman J.R."/>
            <person name="Fraser-Liggett C.M."/>
            <person name="Ravel J."/>
            <person name="Rabinowicz P.D."/>
        </authorList>
    </citation>
    <scope>NUCLEOTIDE SEQUENCE [LARGE SCALE GENOMIC DNA]</scope>
    <source>
        <strain evidence="3">cv. Hale</strain>
    </source>
</reference>
<dbReference type="PANTHER" id="PTHR47682">
    <property type="entry name" value="TETRATRICOPEPTIDE REPEAT (TPR)-CONTAINING PROTEIN"/>
    <property type="match status" value="1"/>
</dbReference>
<dbReference type="InterPro" id="IPR019734">
    <property type="entry name" value="TPR_rpt"/>
</dbReference>
<dbReference type="CDD" id="cd02980">
    <property type="entry name" value="TRX_Fd_family"/>
    <property type="match status" value="1"/>
</dbReference>
<evidence type="ECO:0000313" key="2">
    <source>
        <dbReference type="EMBL" id="EEF37757.1"/>
    </source>
</evidence>
<keyword evidence="1" id="KW-0802">TPR repeat</keyword>
<name>B9SF63_RICCO</name>
<feature type="repeat" description="TPR" evidence="1">
    <location>
        <begin position="201"/>
        <end position="234"/>
    </location>
</feature>
<evidence type="ECO:0000256" key="1">
    <source>
        <dbReference type="PROSITE-ProRule" id="PRU00339"/>
    </source>
</evidence>
<dbReference type="AlphaFoldDB" id="B9SF63"/>
<dbReference type="PROSITE" id="PS50005">
    <property type="entry name" value="TPR"/>
    <property type="match status" value="1"/>
</dbReference>
<proteinExistence type="predicted"/>
<dbReference type="STRING" id="3988.B9SF63"/>
<dbReference type="EMBL" id="EQ973942">
    <property type="protein sequence ID" value="EEF37757.1"/>
    <property type="molecule type" value="Genomic_DNA"/>
</dbReference>
<dbReference type="PANTHER" id="PTHR47682:SF1">
    <property type="entry name" value="TETRATRICOPEPTIDE REPEAT (TPR)-CONTAINING PROTEIN"/>
    <property type="match status" value="1"/>
</dbReference>
<evidence type="ECO:0000313" key="3">
    <source>
        <dbReference type="Proteomes" id="UP000008311"/>
    </source>
</evidence>
<sequence>MVMSNSVHYAVWFPLSSSRNNKKIKRKGNPRFPTVSKMDDEIRVCTNRTCRRQGSMQTLEIMRDLSPPNVSVNSCGCLGRCGAGPNLAFLPQGVIIGHCATATSAASVIARHYNNGAAVNDDSSIRSVLIALALRKRAEAEIDQANFSQADLLLSQAIQLKPFGGLHIIYKLRSRVRLAMGNYLGALEDARETLNLAPQYPEAYMCEGDVFMEMEQYDAAEKSYSMCLQINPTICRSKPFKAPRHLHLTAVRRIICYLKGTSTRGLLFHVDSPINFVAYSNADWVGCSDT</sequence>
<dbReference type="SMART" id="SM00028">
    <property type="entry name" value="TPR"/>
    <property type="match status" value="3"/>
</dbReference>
<organism evidence="2 3">
    <name type="scientific">Ricinus communis</name>
    <name type="common">Castor bean</name>
    <dbReference type="NCBI Taxonomy" id="3988"/>
    <lineage>
        <taxon>Eukaryota</taxon>
        <taxon>Viridiplantae</taxon>
        <taxon>Streptophyta</taxon>
        <taxon>Embryophyta</taxon>
        <taxon>Tracheophyta</taxon>
        <taxon>Spermatophyta</taxon>
        <taxon>Magnoliopsida</taxon>
        <taxon>eudicotyledons</taxon>
        <taxon>Gunneridae</taxon>
        <taxon>Pentapetalae</taxon>
        <taxon>rosids</taxon>
        <taxon>fabids</taxon>
        <taxon>Malpighiales</taxon>
        <taxon>Euphorbiaceae</taxon>
        <taxon>Acalyphoideae</taxon>
        <taxon>Acalypheae</taxon>
        <taxon>Ricinus</taxon>
    </lineage>
</organism>
<dbReference type="eggNOG" id="ENOG502QPZN">
    <property type="taxonomic scope" value="Eukaryota"/>
</dbReference>
<dbReference type="FunCoup" id="B9SF63">
    <property type="interactions" value="704"/>
</dbReference>
<dbReference type="Gene3D" id="3.40.30.10">
    <property type="entry name" value="Glutaredoxin"/>
    <property type="match status" value="1"/>
</dbReference>
<dbReference type="Proteomes" id="UP000008311">
    <property type="component" value="Unassembled WGS sequence"/>
</dbReference>
<dbReference type="InterPro" id="IPR036249">
    <property type="entry name" value="Thioredoxin-like_sf"/>
</dbReference>
<protein>
    <submittedName>
        <fullName evidence="2">Chaperone binding protein, putative</fullName>
    </submittedName>
</protein>